<reference evidence="8" key="1">
    <citation type="journal article" date="2014" name="Int. J. Syst. Evol. Microbiol.">
        <title>Complete genome sequence of Corynebacterium casei LMG S-19264T (=DSM 44701T), isolated from a smear-ripened cheese.</title>
        <authorList>
            <consortium name="US DOE Joint Genome Institute (JGI-PGF)"/>
            <person name="Walter F."/>
            <person name="Albersmeier A."/>
            <person name="Kalinowski J."/>
            <person name="Ruckert C."/>
        </authorList>
    </citation>
    <scope>NUCLEOTIDE SEQUENCE</scope>
    <source>
        <strain evidence="8">KCTC 23732</strain>
    </source>
</reference>
<keyword evidence="5 6" id="KW-0472">Membrane</keyword>
<dbReference type="GO" id="GO:0022904">
    <property type="term" value="P:respiratory electron transport chain"/>
    <property type="evidence" value="ECO:0007669"/>
    <property type="project" value="InterPro"/>
</dbReference>
<sequence>MHQSNHQTVHVWDLPTRFFHWALAFCVLAAFFTIKAAGTTEGWVANSGIIWIDWHLKFGYCVLSLILFRIIWGFTGSYYARFCQFIKGPATIARYLKGAYTSLGHNPLGALSVIAMLAVFGFQAFSGLFTTDDIFTEGPLAHLNSAFSKTMSSLHRSNEPVMIILFALHILAIIYYRIFKKQNLVATMVSGKTQILLQQPKNIQSATDNLQTRIMGLLTLAITSGFVYWISTLGASSSGSFY</sequence>
<dbReference type="PANTHER" id="PTHR30485:SF2">
    <property type="entry name" value="BLL0597 PROTEIN"/>
    <property type="match status" value="1"/>
</dbReference>
<dbReference type="EMBL" id="BMYS01000001">
    <property type="protein sequence ID" value="GGW76326.1"/>
    <property type="molecule type" value="Genomic_DNA"/>
</dbReference>
<dbReference type="GO" id="GO:0020037">
    <property type="term" value="F:heme binding"/>
    <property type="evidence" value="ECO:0007669"/>
    <property type="project" value="TreeGrafter"/>
</dbReference>
<evidence type="ECO:0000313" key="9">
    <source>
        <dbReference type="Proteomes" id="UP000608345"/>
    </source>
</evidence>
<dbReference type="InterPro" id="IPR011577">
    <property type="entry name" value="Cyt_b561_bac/Ni-Hgenase"/>
</dbReference>
<feature type="transmembrane region" description="Helical" evidence="6">
    <location>
        <begin position="49"/>
        <end position="72"/>
    </location>
</feature>
<proteinExistence type="predicted"/>
<evidence type="ECO:0000256" key="3">
    <source>
        <dbReference type="ARBA" id="ARBA00022692"/>
    </source>
</evidence>
<accession>A0A918JE38</accession>
<evidence type="ECO:0000256" key="5">
    <source>
        <dbReference type="ARBA" id="ARBA00023136"/>
    </source>
</evidence>
<dbReference type="Gene3D" id="1.20.950.20">
    <property type="entry name" value="Transmembrane di-heme cytochromes, Chain C"/>
    <property type="match status" value="1"/>
</dbReference>
<keyword evidence="3 6" id="KW-0812">Transmembrane</keyword>
<evidence type="ECO:0000256" key="2">
    <source>
        <dbReference type="ARBA" id="ARBA00022475"/>
    </source>
</evidence>
<feature type="transmembrane region" description="Helical" evidence="6">
    <location>
        <begin position="108"/>
        <end position="129"/>
    </location>
</feature>
<organism evidence="8 9">
    <name type="scientific">Advenella faeciporci</name>
    <dbReference type="NCBI Taxonomy" id="797535"/>
    <lineage>
        <taxon>Bacteria</taxon>
        <taxon>Pseudomonadati</taxon>
        <taxon>Pseudomonadota</taxon>
        <taxon>Betaproteobacteria</taxon>
        <taxon>Burkholderiales</taxon>
        <taxon>Alcaligenaceae</taxon>
    </lineage>
</organism>
<dbReference type="SUPFAM" id="SSF81342">
    <property type="entry name" value="Transmembrane di-heme cytochromes"/>
    <property type="match status" value="1"/>
</dbReference>
<dbReference type="PANTHER" id="PTHR30485">
    <property type="entry name" value="NI/FE-HYDROGENASE 1 B-TYPE CYTOCHROME SUBUNIT"/>
    <property type="match status" value="1"/>
</dbReference>
<dbReference type="Proteomes" id="UP000608345">
    <property type="component" value="Unassembled WGS sequence"/>
</dbReference>
<feature type="transmembrane region" description="Helical" evidence="6">
    <location>
        <begin position="214"/>
        <end position="231"/>
    </location>
</feature>
<dbReference type="InterPro" id="IPR051542">
    <property type="entry name" value="Hydrogenase_cytochrome"/>
</dbReference>
<keyword evidence="4 6" id="KW-1133">Transmembrane helix</keyword>
<evidence type="ECO:0000313" key="8">
    <source>
        <dbReference type="EMBL" id="GGW76326.1"/>
    </source>
</evidence>
<evidence type="ECO:0000256" key="4">
    <source>
        <dbReference type="ARBA" id="ARBA00022989"/>
    </source>
</evidence>
<name>A0A918JE38_9BURK</name>
<evidence type="ECO:0000256" key="6">
    <source>
        <dbReference type="SAM" id="Phobius"/>
    </source>
</evidence>
<evidence type="ECO:0000259" key="7">
    <source>
        <dbReference type="Pfam" id="PF01292"/>
    </source>
</evidence>
<keyword evidence="2" id="KW-1003">Cell membrane</keyword>
<dbReference type="AlphaFoldDB" id="A0A918JE38"/>
<evidence type="ECO:0000256" key="1">
    <source>
        <dbReference type="ARBA" id="ARBA00004651"/>
    </source>
</evidence>
<reference evidence="8" key="2">
    <citation type="submission" date="2020-09" db="EMBL/GenBank/DDBJ databases">
        <authorList>
            <person name="Sun Q."/>
            <person name="Kim S."/>
        </authorList>
    </citation>
    <scope>NUCLEOTIDE SEQUENCE</scope>
    <source>
        <strain evidence="8">KCTC 23732</strain>
    </source>
</reference>
<gene>
    <name evidence="8" type="ORF">GCM10011450_02480</name>
</gene>
<feature type="transmembrane region" description="Helical" evidence="6">
    <location>
        <begin position="18"/>
        <end position="37"/>
    </location>
</feature>
<dbReference type="Pfam" id="PF01292">
    <property type="entry name" value="Ni_hydr_CYTB"/>
    <property type="match status" value="1"/>
</dbReference>
<dbReference type="InterPro" id="IPR016174">
    <property type="entry name" value="Di-haem_cyt_TM"/>
</dbReference>
<comment type="caution">
    <text evidence="8">The sequence shown here is derived from an EMBL/GenBank/DDBJ whole genome shotgun (WGS) entry which is preliminary data.</text>
</comment>
<dbReference type="GO" id="GO:0005886">
    <property type="term" value="C:plasma membrane"/>
    <property type="evidence" value="ECO:0007669"/>
    <property type="project" value="UniProtKB-SubCell"/>
</dbReference>
<feature type="transmembrane region" description="Helical" evidence="6">
    <location>
        <begin position="161"/>
        <end position="179"/>
    </location>
</feature>
<keyword evidence="9" id="KW-1185">Reference proteome</keyword>
<protein>
    <submittedName>
        <fullName evidence="8">Cytochrome b561</fullName>
    </submittedName>
</protein>
<feature type="domain" description="Cytochrome b561 bacterial/Ni-hydrogenase" evidence="7">
    <location>
        <begin position="11"/>
        <end position="191"/>
    </location>
</feature>
<dbReference type="GO" id="GO:0009055">
    <property type="term" value="F:electron transfer activity"/>
    <property type="evidence" value="ECO:0007669"/>
    <property type="project" value="InterPro"/>
</dbReference>
<comment type="subcellular location">
    <subcellularLocation>
        <location evidence="1">Cell membrane</location>
        <topology evidence="1">Multi-pass membrane protein</topology>
    </subcellularLocation>
</comment>
<dbReference type="RefSeq" id="WP_189383615.1">
    <property type="nucleotide sequence ID" value="NZ_BAABFY010000002.1"/>
</dbReference>